<proteinExistence type="predicted"/>
<evidence type="ECO:0000313" key="9">
    <source>
        <dbReference type="Proteomes" id="UP000054495"/>
    </source>
</evidence>
<keyword evidence="9" id="KW-1185">Reference proteome</keyword>
<dbReference type="Gene3D" id="6.10.140.2020">
    <property type="match status" value="1"/>
</dbReference>
<dbReference type="GO" id="GO:0051087">
    <property type="term" value="F:protein-folding chaperone binding"/>
    <property type="evidence" value="ECO:0007669"/>
    <property type="project" value="TreeGrafter"/>
</dbReference>
<evidence type="ECO:0000256" key="3">
    <source>
        <dbReference type="ARBA" id="ARBA00022679"/>
    </source>
</evidence>
<keyword evidence="5" id="KW-0833">Ubl conjugation pathway</keyword>
<accession>A0A0D6L9B7</accession>
<dbReference type="EC" id="2.3.2.27" evidence="2"/>
<keyword evidence="6" id="KW-0802">TPR repeat</keyword>
<keyword evidence="4" id="KW-0677">Repeat</keyword>
<evidence type="ECO:0000259" key="7">
    <source>
        <dbReference type="PROSITE" id="PS51698"/>
    </source>
</evidence>
<feature type="domain" description="U-box" evidence="7">
    <location>
        <begin position="100"/>
        <end position="174"/>
    </location>
</feature>
<dbReference type="InterPro" id="IPR041312">
    <property type="entry name" value="CHIP_TPR_N"/>
</dbReference>
<keyword evidence="3" id="KW-0808">Transferase</keyword>
<dbReference type="PANTHER" id="PTHR46803">
    <property type="entry name" value="E3 UBIQUITIN-PROTEIN LIGASE CHIP"/>
    <property type="match status" value="1"/>
</dbReference>
<dbReference type="Pfam" id="PF04564">
    <property type="entry name" value="U-box"/>
    <property type="match status" value="1"/>
</dbReference>
<dbReference type="FunFam" id="3.30.40.10:FF:000124">
    <property type="entry name" value="STIP1 homology and U box-containing protein 1"/>
    <property type="match status" value="1"/>
</dbReference>
<evidence type="ECO:0000256" key="2">
    <source>
        <dbReference type="ARBA" id="ARBA00012483"/>
    </source>
</evidence>
<dbReference type="GO" id="GO:0071218">
    <property type="term" value="P:cellular response to misfolded protein"/>
    <property type="evidence" value="ECO:0007669"/>
    <property type="project" value="TreeGrafter"/>
</dbReference>
<evidence type="ECO:0000313" key="8">
    <source>
        <dbReference type="EMBL" id="EPB67713.1"/>
    </source>
</evidence>
<dbReference type="GO" id="GO:0000209">
    <property type="term" value="P:protein polyubiquitination"/>
    <property type="evidence" value="ECO:0007669"/>
    <property type="project" value="TreeGrafter"/>
</dbReference>
<dbReference type="AlphaFoldDB" id="A0A0D6L9B7"/>
<dbReference type="PANTHER" id="PTHR46803:SF2">
    <property type="entry name" value="E3 UBIQUITIN-PROTEIN LIGASE CHIP"/>
    <property type="match status" value="1"/>
</dbReference>
<dbReference type="GO" id="GO:0030018">
    <property type="term" value="C:Z disc"/>
    <property type="evidence" value="ECO:0007669"/>
    <property type="project" value="TreeGrafter"/>
</dbReference>
<evidence type="ECO:0000256" key="6">
    <source>
        <dbReference type="ARBA" id="ARBA00022803"/>
    </source>
</evidence>
<dbReference type="GO" id="GO:0043161">
    <property type="term" value="P:proteasome-mediated ubiquitin-dependent protein catabolic process"/>
    <property type="evidence" value="ECO:0007669"/>
    <property type="project" value="TreeGrafter"/>
</dbReference>
<name>A0A0D6L9B7_9BILA</name>
<gene>
    <name evidence="8" type="ORF">ANCCEY_13197</name>
</gene>
<dbReference type="SMART" id="SM00504">
    <property type="entry name" value="Ubox"/>
    <property type="match status" value="1"/>
</dbReference>
<dbReference type="Gene3D" id="3.30.40.10">
    <property type="entry name" value="Zinc/RING finger domain, C3HC4 (zinc finger)"/>
    <property type="match status" value="1"/>
</dbReference>
<dbReference type="SUPFAM" id="SSF57850">
    <property type="entry name" value="RING/U-box"/>
    <property type="match status" value="1"/>
</dbReference>
<dbReference type="CDD" id="cd16654">
    <property type="entry name" value="RING-Ubox_CHIP"/>
    <property type="match status" value="1"/>
</dbReference>
<dbReference type="Proteomes" id="UP000054495">
    <property type="component" value="Unassembled WGS sequence"/>
</dbReference>
<dbReference type="GO" id="GO:0061630">
    <property type="term" value="F:ubiquitin protein ligase activity"/>
    <property type="evidence" value="ECO:0007669"/>
    <property type="project" value="UniProtKB-EC"/>
</dbReference>
<protein>
    <recommendedName>
        <fullName evidence="2">RING-type E3 ubiquitin transferase</fullName>
        <ecNumber evidence="2">2.3.2.27</ecNumber>
    </recommendedName>
</protein>
<evidence type="ECO:0000256" key="4">
    <source>
        <dbReference type="ARBA" id="ARBA00022737"/>
    </source>
</evidence>
<dbReference type="InterPro" id="IPR003613">
    <property type="entry name" value="Ubox_domain"/>
</dbReference>
<comment type="catalytic activity">
    <reaction evidence="1">
        <text>S-ubiquitinyl-[E2 ubiquitin-conjugating enzyme]-L-cysteine + [acceptor protein]-L-lysine = [E2 ubiquitin-conjugating enzyme]-L-cysteine + N(6)-ubiquitinyl-[acceptor protein]-L-lysine.</text>
        <dbReference type="EC" id="2.3.2.27"/>
    </reaction>
</comment>
<organism evidence="8 9">
    <name type="scientific">Ancylostoma ceylanicum</name>
    <dbReference type="NCBI Taxonomy" id="53326"/>
    <lineage>
        <taxon>Eukaryota</taxon>
        <taxon>Metazoa</taxon>
        <taxon>Ecdysozoa</taxon>
        <taxon>Nematoda</taxon>
        <taxon>Chromadorea</taxon>
        <taxon>Rhabditida</taxon>
        <taxon>Rhabditina</taxon>
        <taxon>Rhabditomorpha</taxon>
        <taxon>Strongyloidea</taxon>
        <taxon>Ancylostomatidae</taxon>
        <taxon>Ancylostomatinae</taxon>
        <taxon>Ancylostoma</taxon>
    </lineage>
</organism>
<dbReference type="EMBL" id="KE125596">
    <property type="protein sequence ID" value="EPB67713.1"/>
    <property type="molecule type" value="Genomic_DNA"/>
</dbReference>
<reference evidence="8 9" key="1">
    <citation type="submission" date="2013-05" db="EMBL/GenBank/DDBJ databases">
        <title>Draft genome of the parasitic nematode Anyclostoma ceylanicum.</title>
        <authorList>
            <person name="Mitreva M."/>
        </authorList>
    </citation>
    <scope>NUCLEOTIDE SEQUENCE [LARGE SCALE GENOMIC DNA]</scope>
</reference>
<evidence type="ECO:0000256" key="1">
    <source>
        <dbReference type="ARBA" id="ARBA00000900"/>
    </source>
</evidence>
<sequence length="181" mass="21043">MNFGDEIHAQMRLARREKFRMEEEKRVKEEGDLQIYLRRLIDEDVSRRISEVLSAESSAEAQVDEEKAEKMEQITSEGEQHKAQLDSLFAQVDDRRRKREIPDFLCGKISCALLQDPVITPSGITYDRADIKQHLHRVGHFDPVTRAPLTEADLIPNLAMKEVLEHFLIENPWAKYEDLLS</sequence>
<dbReference type="PROSITE" id="PS51698">
    <property type="entry name" value="U_BOX"/>
    <property type="match status" value="1"/>
</dbReference>
<dbReference type="GO" id="GO:0045862">
    <property type="term" value="P:positive regulation of proteolysis"/>
    <property type="evidence" value="ECO:0007669"/>
    <property type="project" value="TreeGrafter"/>
</dbReference>
<dbReference type="InterPro" id="IPR045202">
    <property type="entry name" value="CHIP_RING-Ubox"/>
</dbReference>
<dbReference type="Pfam" id="PF18391">
    <property type="entry name" value="CHIP_TPR_N"/>
    <property type="match status" value="1"/>
</dbReference>
<dbReference type="InterPro" id="IPR013083">
    <property type="entry name" value="Znf_RING/FYVE/PHD"/>
</dbReference>
<dbReference type="GO" id="GO:0006515">
    <property type="term" value="P:protein quality control for misfolded or incompletely synthesized proteins"/>
    <property type="evidence" value="ECO:0007669"/>
    <property type="project" value="TreeGrafter"/>
</dbReference>
<evidence type="ECO:0000256" key="5">
    <source>
        <dbReference type="ARBA" id="ARBA00022786"/>
    </source>
</evidence>